<dbReference type="Pfam" id="PF12280">
    <property type="entry name" value="BSMAP"/>
    <property type="match status" value="1"/>
</dbReference>
<evidence type="ECO:0000256" key="8">
    <source>
        <dbReference type="ARBA" id="ARBA00023180"/>
    </source>
</evidence>
<evidence type="ECO:0000313" key="10">
    <source>
        <dbReference type="Proteomes" id="UP000694424"/>
    </source>
</evidence>
<comment type="similarity">
    <text evidence="2">Belongs to the TMEM59 family.</text>
</comment>
<dbReference type="AlphaFoldDB" id="A0A8B9P897"/>
<dbReference type="Ensembl" id="ENSAOWT00000006736.1">
    <property type="protein sequence ID" value="ENSAOWP00000005949.1"/>
    <property type="gene ID" value="ENSAOWG00000004080.1"/>
</dbReference>
<comment type="subcellular location">
    <subcellularLocation>
        <location evidence="1">Golgi apparatus membrane</location>
        <topology evidence="1">Single-pass type I membrane protein</topology>
    </subcellularLocation>
</comment>
<keyword evidence="6" id="KW-0333">Golgi apparatus</keyword>
<evidence type="ECO:0000256" key="1">
    <source>
        <dbReference type="ARBA" id="ARBA00004614"/>
    </source>
</evidence>
<organism evidence="9 10">
    <name type="scientific">Apteryx owenii</name>
    <name type="common">Little spotted kiwi</name>
    <dbReference type="NCBI Taxonomy" id="8824"/>
    <lineage>
        <taxon>Eukaryota</taxon>
        <taxon>Metazoa</taxon>
        <taxon>Chordata</taxon>
        <taxon>Craniata</taxon>
        <taxon>Vertebrata</taxon>
        <taxon>Euteleostomi</taxon>
        <taxon>Archelosauria</taxon>
        <taxon>Archosauria</taxon>
        <taxon>Dinosauria</taxon>
        <taxon>Saurischia</taxon>
        <taxon>Theropoda</taxon>
        <taxon>Coelurosauria</taxon>
        <taxon>Aves</taxon>
        <taxon>Palaeognathae</taxon>
        <taxon>Apterygiformes</taxon>
        <taxon>Apterygidae</taxon>
        <taxon>Apteryx</taxon>
    </lineage>
</organism>
<dbReference type="InterPro" id="IPR022065">
    <property type="entry name" value="Uncharacterised_TMEM59"/>
</dbReference>
<accession>A0A8B9P897</accession>
<reference evidence="9" key="2">
    <citation type="submission" date="2025-09" db="UniProtKB">
        <authorList>
            <consortium name="Ensembl"/>
        </authorList>
    </citation>
    <scope>IDENTIFICATION</scope>
</reference>
<keyword evidence="3" id="KW-0812">Transmembrane</keyword>
<keyword evidence="4" id="KW-0732">Signal</keyword>
<dbReference type="GO" id="GO:0000139">
    <property type="term" value="C:Golgi membrane"/>
    <property type="evidence" value="ECO:0007669"/>
    <property type="project" value="UniProtKB-SubCell"/>
</dbReference>
<proteinExistence type="inferred from homology"/>
<dbReference type="Proteomes" id="UP000694424">
    <property type="component" value="Unplaced"/>
</dbReference>
<evidence type="ECO:0000256" key="2">
    <source>
        <dbReference type="ARBA" id="ARBA00009643"/>
    </source>
</evidence>
<keyword evidence="10" id="KW-1185">Reference proteome</keyword>
<protein>
    <submittedName>
        <fullName evidence="9">Uncharacterized protein</fullName>
    </submittedName>
</protein>
<reference evidence="9" key="1">
    <citation type="submission" date="2025-08" db="UniProtKB">
        <authorList>
            <consortium name="Ensembl"/>
        </authorList>
    </citation>
    <scope>IDENTIFICATION</scope>
</reference>
<evidence type="ECO:0000256" key="6">
    <source>
        <dbReference type="ARBA" id="ARBA00023034"/>
    </source>
</evidence>
<evidence type="ECO:0000313" key="9">
    <source>
        <dbReference type="Ensembl" id="ENSAOWP00000005949.1"/>
    </source>
</evidence>
<evidence type="ECO:0000256" key="7">
    <source>
        <dbReference type="ARBA" id="ARBA00023136"/>
    </source>
</evidence>
<dbReference type="PANTHER" id="PTHR28652">
    <property type="entry name" value="TRANSMEMBRANE PROTEIN 59-LIKE PROTEIN"/>
    <property type="match status" value="1"/>
</dbReference>
<keyword evidence="7" id="KW-0472">Membrane</keyword>
<evidence type="ECO:0000256" key="3">
    <source>
        <dbReference type="ARBA" id="ARBA00022692"/>
    </source>
</evidence>
<sequence>MHAHIPLHAHTAPVHAPPRACTPPCMHPPCMHTSPSMHTQPLCMHRPDAVLNACYRGCRLFSICHFVDASAELNATRAECEAACAEAYGRAEEQFGCATGCRKQLPQAESGREQVMPGRDSGALALRAGGWHVRPGVGVGGGVGGSPFPSSLFGSSARYKARWRRHPGRGATCPSCARAQRRRFG</sequence>
<name>A0A8B9P897_APTOW</name>
<keyword evidence="5" id="KW-1133">Transmembrane helix</keyword>
<evidence type="ECO:0000256" key="5">
    <source>
        <dbReference type="ARBA" id="ARBA00022989"/>
    </source>
</evidence>
<evidence type="ECO:0000256" key="4">
    <source>
        <dbReference type="ARBA" id="ARBA00022729"/>
    </source>
</evidence>
<dbReference type="PANTHER" id="PTHR28652:SF1">
    <property type="entry name" value="TRANSMEMBRANE PROTEIN 59-LIKE"/>
    <property type="match status" value="1"/>
</dbReference>
<keyword evidence="8" id="KW-0325">Glycoprotein</keyword>